<protein>
    <submittedName>
        <fullName evidence="1">Uncharacterized protein</fullName>
    </submittedName>
</protein>
<dbReference type="Proteomes" id="UP000580250">
    <property type="component" value="Unassembled WGS sequence"/>
</dbReference>
<evidence type="ECO:0000313" key="1">
    <source>
        <dbReference type="EMBL" id="CAD2144305.1"/>
    </source>
</evidence>
<evidence type="ECO:0000313" key="2">
    <source>
        <dbReference type="Proteomes" id="UP000580250"/>
    </source>
</evidence>
<reference evidence="1 2" key="1">
    <citation type="submission" date="2020-08" db="EMBL/GenBank/DDBJ databases">
        <authorList>
            <person name="Koutsovoulos G."/>
            <person name="Danchin GJ E."/>
        </authorList>
    </citation>
    <scope>NUCLEOTIDE SEQUENCE [LARGE SCALE GENOMIC DNA]</scope>
</reference>
<comment type="caution">
    <text evidence="1">The sequence shown here is derived from an EMBL/GenBank/DDBJ whole genome shotgun (WGS) entry which is preliminary data.</text>
</comment>
<dbReference type="AlphaFoldDB" id="A0A6V7U3B1"/>
<accession>A0A6V7U3B1</accession>
<sequence length="206" mass="23923">MTSDKNKNFRFSLELLSEVVNVLPLNLKWEDSRVSFDFDIFLLQNQREWVIYFKKNLKLIRVNLDHIKGRVEHYQSNLGKKVTTKGNLLLVNKHCNYAYNSLRLISLNLAENQPVLLQELDNIEFPDTYPNLQPNINFPHKNAAQHEIGVIRGLVGNKIKKLLNLIDIGLRALPGRGVIEEVDRKYIGIYFTTLGNFLTEMDPLYL</sequence>
<dbReference type="EMBL" id="CAJEWN010000033">
    <property type="protein sequence ID" value="CAD2144305.1"/>
    <property type="molecule type" value="Genomic_DNA"/>
</dbReference>
<organism evidence="1 2">
    <name type="scientific">Meloidogyne enterolobii</name>
    <name type="common">Root-knot nematode worm</name>
    <name type="synonym">Meloidogyne mayaguensis</name>
    <dbReference type="NCBI Taxonomy" id="390850"/>
    <lineage>
        <taxon>Eukaryota</taxon>
        <taxon>Metazoa</taxon>
        <taxon>Ecdysozoa</taxon>
        <taxon>Nematoda</taxon>
        <taxon>Chromadorea</taxon>
        <taxon>Rhabditida</taxon>
        <taxon>Tylenchina</taxon>
        <taxon>Tylenchomorpha</taxon>
        <taxon>Tylenchoidea</taxon>
        <taxon>Meloidogynidae</taxon>
        <taxon>Meloidogyninae</taxon>
        <taxon>Meloidogyne</taxon>
    </lineage>
</organism>
<proteinExistence type="predicted"/>
<gene>
    <name evidence="1" type="ORF">MENT_LOCUS7891</name>
</gene>
<name>A0A6V7U3B1_MELEN</name>